<sequence length="250" mass="26180">MNLKQTALWFGLLTGGWLATTAPNAIAASFTAADAEFCVGQNTCLVNDFFTLTAQPGNKEITTKTIGGVQGLGVADDAQNLGRDPSRGEIDIGEILRVDFARSSVLEFLDLSFMYQPGVYEDEVFEIAQVTSDAGVGTLTITGDTSAVWSLGGSVVNLSPSLVGRGGSYRILNPFSDSSISGFSLTPVLNTDADGNIPTGFENSDFALSAVGTTEAEVKIPESSSTGALLGLGALFGLSWYRRRLSAKNA</sequence>
<keyword evidence="1" id="KW-0732">Signal</keyword>
<accession>A0A1E5QFE2</accession>
<evidence type="ECO:0008006" key="3">
    <source>
        <dbReference type="Google" id="ProtNLM"/>
    </source>
</evidence>
<gene>
    <name evidence="2" type="ORF">BH720_19405</name>
</gene>
<comment type="caution">
    <text evidence="2">The sequence shown here is derived from an EMBL/GenBank/DDBJ whole genome shotgun (WGS) entry which is preliminary data.</text>
</comment>
<proteinExistence type="predicted"/>
<dbReference type="EMBL" id="MJGC01000088">
    <property type="protein sequence ID" value="OEJ73410.1"/>
    <property type="molecule type" value="Genomic_DNA"/>
</dbReference>
<organism evidence="2">
    <name type="scientific">Desertifilum tharense IPPAS B-1220</name>
    <dbReference type="NCBI Taxonomy" id="1781255"/>
    <lineage>
        <taxon>Bacteria</taxon>
        <taxon>Bacillati</taxon>
        <taxon>Cyanobacteriota</taxon>
        <taxon>Cyanophyceae</taxon>
        <taxon>Desertifilales</taxon>
        <taxon>Desertifilaceae</taxon>
        <taxon>Desertifilum</taxon>
    </lineage>
</organism>
<evidence type="ECO:0000256" key="1">
    <source>
        <dbReference type="SAM" id="SignalP"/>
    </source>
</evidence>
<protein>
    <recommendedName>
        <fullName evidence="3">PEP-CTERM protein-sorting domain-containing protein</fullName>
    </recommendedName>
</protein>
<evidence type="ECO:0000313" key="2">
    <source>
        <dbReference type="EMBL" id="OEJ73410.1"/>
    </source>
</evidence>
<dbReference type="AlphaFoldDB" id="A0A1E5QFE2"/>
<feature type="chain" id="PRO_5009184248" description="PEP-CTERM protein-sorting domain-containing protein" evidence="1">
    <location>
        <begin position="28"/>
        <end position="250"/>
    </location>
</feature>
<reference evidence="2" key="1">
    <citation type="submission" date="2016-09" db="EMBL/GenBank/DDBJ databases">
        <title>Draft genome of thermotolerant cyanobacterium Desertifilum sp. strain IPPAS B-1220.</title>
        <authorList>
            <person name="Sinetova M.A."/>
            <person name="Bolakhan K."/>
            <person name="Zayadan B.K."/>
            <person name="Mironov K.S."/>
            <person name="Ustinova V."/>
            <person name="Kupriyanova E.V."/>
            <person name="Sidorov R.A."/>
            <person name="Skrypnik A.N."/>
            <person name="Gogoleva N.E."/>
            <person name="Gogolev Y.V."/>
            <person name="Los D.A."/>
        </authorList>
    </citation>
    <scope>NUCLEOTIDE SEQUENCE [LARGE SCALE GENOMIC DNA]</scope>
    <source>
        <strain evidence="2">IPPAS B-1220</strain>
    </source>
</reference>
<name>A0A1E5QFE2_9CYAN</name>
<dbReference type="RefSeq" id="WP_069968881.1">
    <property type="nucleotide sequence ID" value="NZ_CM124774.1"/>
</dbReference>
<feature type="signal peptide" evidence="1">
    <location>
        <begin position="1"/>
        <end position="27"/>
    </location>
</feature>